<accession>A0A645FLB8</accession>
<reference evidence="2" key="1">
    <citation type="submission" date="2019-08" db="EMBL/GenBank/DDBJ databases">
        <authorList>
            <person name="Kucharzyk K."/>
            <person name="Murdoch R.W."/>
            <person name="Higgins S."/>
            <person name="Loffler F."/>
        </authorList>
    </citation>
    <scope>NUCLEOTIDE SEQUENCE</scope>
</reference>
<feature type="region of interest" description="Disordered" evidence="1">
    <location>
        <begin position="1"/>
        <end position="36"/>
    </location>
</feature>
<name>A0A645FLB8_9ZZZZ</name>
<organism evidence="2">
    <name type="scientific">bioreactor metagenome</name>
    <dbReference type="NCBI Taxonomy" id="1076179"/>
    <lineage>
        <taxon>unclassified sequences</taxon>
        <taxon>metagenomes</taxon>
        <taxon>ecological metagenomes</taxon>
    </lineage>
</organism>
<proteinExistence type="predicted"/>
<sequence length="99" mass="11314">MRIQFHPPGVDQGEHCDQRRRRGDHGQRDGQPMLAAQPGRRCLLLVEQRREMLLTTRHEVALVGAELGGFARIGHELGEHRQPTDRQQRVRAAVIVQPQ</sequence>
<evidence type="ECO:0000313" key="2">
    <source>
        <dbReference type="EMBL" id="MPN13204.1"/>
    </source>
</evidence>
<protein>
    <submittedName>
        <fullName evidence="2">Uncharacterized protein</fullName>
    </submittedName>
</protein>
<evidence type="ECO:0000256" key="1">
    <source>
        <dbReference type="SAM" id="MobiDB-lite"/>
    </source>
</evidence>
<dbReference type="AlphaFoldDB" id="A0A645FLB8"/>
<comment type="caution">
    <text evidence="2">The sequence shown here is derived from an EMBL/GenBank/DDBJ whole genome shotgun (WGS) entry which is preliminary data.</text>
</comment>
<dbReference type="EMBL" id="VSSQ01059682">
    <property type="protein sequence ID" value="MPN13204.1"/>
    <property type="molecule type" value="Genomic_DNA"/>
</dbReference>
<gene>
    <name evidence="2" type="ORF">SDC9_160524</name>
</gene>